<dbReference type="EMBL" id="PZEV01000022">
    <property type="protein sequence ID" value="PTI50795.1"/>
    <property type="molecule type" value="Genomic_DNA"/>
</dbReference>
<dbReference type="InterPro" id="IPR022267">
    <property type="entry name" value="Asp2"/>
</dbReference>
<reference evidence="1 2" key="1">
    <citation type="journal article" date="2016" name="Front. Microbiol.">
        <title>Comprehensive Phylogenetic Analysis of Bovine Non-aureus Staphylococci Species Based on Whole-Genome Sequencing.</title>
        <authorList>
            <person name="Naushad S."/>
            <person name="Barkema H.W."/>
            <person name="Luby C."/>
            <person name="Condas L.A."/>
            <person name="Nobrega D.B."/>
            <person name="Carson D.A."/>
            <person name="De Buck J."/>
        </authorList>
    </citation>
    <scope>NUCLEOTIDE SEQUENCE [LARGE SCALE GENOMIC DNA]</scope>
    <source>
        <strain evidence="1 2">SNUC 2993</strain>
    </source>
</reference>
<dbReference type="Proteomes" id="UP000240717">
    <property type="component" value="Unassembled WGS sequence"/>
</dbReference>
<name>A0A2T4PZV7_STAWA</name>
<dbReference type="SUPFAM" id="SSF53474">
    <property type="entry name" value="alpha/beta-Hydrolases"/>
    <property type="match status" value="1"/>
</dbReference>
<dbReference type="InterPro" id="IPR029058">
    <property type="entry name" value="AB_hydrolase_fold"/>
</dbReference>
<sequence length="526" mass="60268">MPRKFNVLQIGGTDLEYLFTHKPEVTWDYFDTQLFEFDSGYIDSIKEIVEESGQFDLVFIQANLTDALTQLLHIVSHPYNTLVDAQYWPSGYDELDLVQRYLIRPIHYDTTDDLHDKLISISFPGQYGDKVSPARTHIQSPSHIEVIHYGNREIQLKGHFGDELIPVLNWQQNLVYDKDKVIEVWPEFRTEGDVTLEYTFRLVSLNPEEGVLEKIVLSEEALAEPLYLQRRPYTAYISTSVSVKGSGTVHIGAVHKRLSHIEFGHLLLGSHRFVDENREEFFYYFNPGDFKPPLNVYFSGYREAEGFEAYFLMNQLGAPFLLISDPRIQGGAFYLGSDTYENGIKQVITDTLNQLGFKEDDLILSGLSMGSFGALYYGAQLNPKGINVGKPLVNVGTIAKNMKLLRPNDFETSLDIALSPEHTMTESSQTNTDLKHIKDLDDKFWNVFSNSHISDTSIAITYMKNDDYDQSAFEDLLPVLSRHHVHLMNKAVPGRHNDDTSTVVNWFMNFYHILLKDHFGRDNHAK</sequence>
<protein>
    <submittedName>
        <fullName evidence="1">Accessory Sec system protein Asp2</fullName>
    </submittedName>
</protein>
<proteinExistence type="predicted"/>
<dbReference type="Pfam" id="PF16929">
    <property type="entry name" value="Asp2"/>
    <property type="match status" value="1"/>
</dbReference>
<evidence type="ECO:0000313" key="1">
    <source>
        <dbReference type="EMBL" id="PTI50795.1"/>
    </source>
</evidence>
<organism evidence="1 2">
    <name type="scientific">Staphylococcus warneri</name>
    <dbReference type="NCBI Taxonomy" id="1292"/>
    <lineage>
        <taxon>Bacteria</taxon>
        <taxon>Bacillati</taxon>
        <taxon>Bacillota</taxon>
        <taxon>Bacilli</taxon>
        <taxon>Bacillales</taxon>
        <taxon>Staphylococcaceae</taxon>
        <taxon>Staphylococcus</taxon>
    </lineage>
</organism>
<dbReference type="AlphaFoldDB" id="A0A2T4PZV7"/>
<dbReference type="GO" id="GO:0015031">
    <property type="term" value="P:protein transport"/>
    <property type="evidence" value="ECO:0007669"/>
    <property type="project" value="InterPro"/>
</dbReference>
<gene>
    <name evidence="1" type="primary">asp2</name>
    <name evidence="1" type="ORF">BU085_07620</name>
</gene>
<evidence type="ECO:0000313" key="2">
    <source>
        <dbReference type="Proteomes" id="UP000240717"/>
    </source>
</evidence>
<accession>A0A2T4PZV7</accession>
<dbReference type="RefSeq" id="WP_107532594.1">
    <property type="nucleotide sequence ID" value="NZ_PZEV01000022.1"/>
</dbReference>
<dbReference type="NCBIfam" id="TIGR03712">
    <property type="entry name" value="acc_sec_asp2"/>
    <property type="match status" value="1"/>
</dbReference>
<comment type="caution">
    <text evidence="1">The sequence shown here is derived from an EMBL/GenBank/DDBJ whole genome shotgun (WGS) entry which is preliminary data.</text>
</comment>
<dbReference type="STRING" id="1194526.A284_00685"/>